<evidence type="ECO:0000313" key="1">
    <source>
        <dbReference type="EMBL" id="KAB1648919.1"/>
    </source>
</evidence>
<dbReference type="Proteomes" id="UP000431744">
    <property type="component" value="Unassembled WGS sequence"/>
</dbReference>
<evidence type="ECO:0000313" key="2">
    <source>
        <dbReference type="Proteomes" id="UP000431744"/>
    </source>
</evidence>
<dbReference type="AlphaFoldDB" id="A0A6H9WDD7"/>
<keyword evidence="2" id="KW-1185">Reference proteome</keyword>
<accession>A0A6H9WDD7</accession>
<protein>
    <submittedName>
        <fullName evidence="1">Uncharacterized protein</fullName>
    </submittedName>
</protein>
<dbReference type="RefSeq" id="WP_158027473.1">
    <property type="nucleotide sequence ID" value="NZ_BMHG01000001.1"/>
</dbReference>
<organism evidence="1 2">
    <name type="scientific">Pseudoclavibacter endophyticus</name>
    <dbReference type="NCBI Taxonomy" id="1778590"/>
    <lineage>
        <taxon>Bacteria</taxon>
        <taxon>Bacillati</taxon>
        <taxon>Actinomycetota</taxon>
        <taxon>Actinomycetes</taxon>
        <taxon>Micrococcales</taxon>
        <taxon>Microbacteriaceae</taxon>
        <taxon>Pseudoclavibacter</taxon>
    </lineage>
</organism>
<proteinExistence type="predicted"/>
<comment type="caution">
    <text evidence="1">The sequence shown here is derived from an EMBL/GenBank/DDBJ whole genome shotgun (WGS) entry which is preliminary data.</text>
</comment>
<sequence length="98" mass="10327">MTTETVEKIRAALLESPYIGEVLEVSAGSDDEGQTFAGVRVTVANVPSIDALGPVVADFRGSVRGVIGEHACVYVEIAVDHENVETVSTEKIVIRGAN</sequence>
<dbReference type="OrthoDB" id="5117385at2"/>
<gene>
    <name evidence="1" type="ORF">F8O04_01030</name>
</gene>
<dbReference type="EMBL" id="WBJY01000001">
    <property type="protein sequence ID" value="KAB1648919.1"/>
    <property type="molecule type" value="Genomic_DNA"/>
</dbReference>
<name>A0A6H9WDD7_9MICO</name>
<reference evidence="1 2" key="1">
    <citation type="submission" date="2019-09" db="EMBL/GenBank/DDBJ databases">
        <title>Phylogeny of genus Pseudoclavibacter and closely related genus.</title>
        <authorList>
            <person name="Li Y."/>
        </authorList>
    </citation>
    <scope>NUCLEOTIDE SEQUENCE [LARGE SCALE GENOMIC DNA]</scope>
    <source>
        <strain evidence="1 2">EGI 60007</strain>
    </source>
</reference>